<evidence type="ECO:0000256" key="9">
    <source>
        <dbReference type="ARBA" id="ARBA00056472"/>
    </source>
</evidence>
<reference evidence="13 14" key="1">
    <citation type="journal article" date="2013" name="Proc. Natl. Acad. Sci. U.S.A.">
        <title>Fine-scale variation in meiotic recombination in Mimulus inferred from population shotgun sequencing.</title>
        <authorList>
            <person name="Hellsten U."/>
            <person name="Wright K.M."/>
            <person name="Jenkins J."/>
            <person name="Shu S."/>
            <person name="Yuan Y."/>
            <person name="Wessler S.R."/>
            <person name="Schmutz J."/>
            <person name="Willis J.H."/>
            <person name="Rokhsar D.S."/>
        </authorList>
    </citation>
    <scope>NUCLEOTIDE SEQUENCE [LARGE SCALE GENOMIC DNA]</scope>
    <source>
        <strain evidence="14">cv. DUN x IM62</strain>
    </source>
</reference>
<dbReference type="InterPro" id="IPR004333">
    <property type="entry name" value="SBP_dom"/>
</dbReference>
<protein>
    <recommendedName>
        <fullName evidence="12">SBP-type domain-containing protein</fullName>
    </recommendedName>
</protein>
<evidence type="ECO:0000256" key="5">
    <source>
        <dbReference type="ARBA" id="ARBA00023015"/>
    </source>
</evidence>
<keyword evidence="2" id="KW-0479">Metal-binding</keyword>
<evidence type="ECO:0000313" key="13">
    <source>
        <dbReference type="EMBL" id="EYU33445.1"/>
    </source>
</evidence>
<keyword evidence="4" id="KW-0862">Zinc</keyword>
<evidence type="ECO:0000259" key="12">
    <source>
        <dbReference type="PROSITE" id="PS51141"/>
    </source>
</evidence>
<dbReference type="STRING" id="4155.A0A022R3T1"/>
<accession>A0A022R3T1</accession>
<evidence type="ECO:0000256" key="8">
    <source>
        <dbReference type="ARBA" id="ARBA00023242"/>
    </source>
</evidence>
<dbReference type="GO" id="GO:0008270">
    <property type="term" value="F:zinc ion binding"/>
    <property type="evidence" value="ECO:0007669"/>
    <property type="project" value="UniProtKB-KW"/>
</dbReference>
<dbReference type="GO" id="GO:0000976">
    <property type="term" value="F:transcription cis-regulatory region binding"/>
    <property type="evidence" value="ECO:0000318"/>
    <property type="project" value="GO_Central"/>
</dbReference>
<dbReference type="EMBL" id="KI630767">
    <property type="protein sequence ID" value="EYU33445.1"/>
    <property type="molecule type" value="Genomic_DNA"/>
</dbReference>
<dbReference type="OMA" id="KGPYEFG"/>
<gene>
    <name evidence="13" type="ORF">MIMGU_mgv1a005903mg</name>
</gene>
<sequence>MDWNAKWDWENIVAFGSKASESPKKLQLVDWMIVDDGEIDAGSFNPSMCGGGNNSGGAASGSDGGHVSSTKSSISASTDSSTKDVMQSSNFRLMNFEGFPENFSNKIEMKETEVSGTYPVLEASVGSVEPLIGLKLGKRTYFENSGAGGNVKSVSSSSSVVPNTSTSLLKKTKSPGQNLPAPRCAVDGCNADLSTAKDYHRKHRVCDGHSKCAKVIVGGLERRFCQQCSRFHNLSEFDERKRSCRRRLSDHNARRRKPQQETIQFNSTRLSSSFYGTGGRQQTGFLLNNGPLIQSGNAANTTWGNTCNSKFTLTKGYPFISNGNGVSEEQMHMPGIKLPHATNMHGSKGSHISSHLDAAMEYRRALSLLSTNSWSSCGQESMPLHNHNNNNNNNNPMMHENETFVTQPMMHTIPEGIPLSAGSEFWLSTAGHQSTHHHRTNSNNYDEIQLSVTPYEPDFYSNILN</sequence>
<name>A0A022R3T1_ERYGU</name>
<dbReference type="GO" id="GO:0005634">
    <property type="term" value="C:nucleus"/>
    <property type="evidence" value="ECO:0000318"/>
    <property type="project" value="GO_Central"/>
</dbReference>
<feature type="compositionally biased region" description="Gly residues" evidence="11">
    <location>
        <begin position="49"/>
        <end position="64"/>
    </location>
</feature>
<keyword evidence="14" id="KW-1185">Reference proteome</keyword>
<dbReference type="PROSITE" id="PS51141">
    <property type="entry name" value="ZF_SBP"/>
    <property type="match status" value="1"/>
</dbReference>
<dbReference type="SUPFAM" id="SSF103612">
    <property type="entry name" value="SBT domain"/>
    <property type="match status" value="1"/>
</dbReference>
<dbReference type="FunFam" id="4.10.1100.10:FF:000001">
    <property type="entry name" value="Squamosa promoter-binding-like protein 14"/>
    <property type="match status" value="1"/>
</dbReference>
<dbReference type="OrthoDB" id="514967at2759"/>
<evidence type="ECO:0000313" key="14">
    <source>
        <dbReference type="Proteomes" id="UP000030748"/>
    </source>
</evidence>
<dbReference type="PANTHER" id="PTHR31251">
    <property type="entry name" value="SQUAMOSA PROMOTER-BINDING-LIKE PROTEIN 4"/>
    <property type="match status" value="1"/>
</dbReference>
<evidence type="ECO:0000256" key="11">
    <source>
        <dbReference type="SAM" id="MobiDB-lite"/>
    </source>
</evidence>
<dbReference type="PhylomeDB" id="A0A022R3T1"/>
<comment type="function">
    <text evidence="9">Probable transcriptional factor. Binds to the promoter of the SQUAMOSA gene.</text>
</comment>
<comment type="subcellular location">
    <subcellularLocation>
        <location evidence="1">Nucleus</location>
    </subcellularLocation>
</comment>
<keyword evidence="3 10" id="KW-0863">Zinc-finger</keyword>
<dbReference type="PANTHER" id="PTHR31251:SF74">
    <property type="entry name" value="SQUAMOSA PROMOTER-BINDING-LIKE PROTEIN 2"/>
    <property type="match status" value="1"/>
</dbReference>
<evidence type="ECO:0000256" key="7">
    <source>
        <dbReference type="ARBA" id="ARBA00023163"/>
    </source>
</evidence>
<dbReference type="Pfam" id="PF03110">
    <property type="entry name" value="SBP"/>
    <property type="match status" value="1"/>
</dbReference>
<feature type="region of interest" description="Disordered" evidence="11">
    <location>
        <begin position="152"/>
        <end position="177"/>
    </location>
</feature>
<evidence type="ECO:0000256" key="10">
    <source>
        <dbReference type="PROSITE-ProRule" id="PRU00470"/>
    </source>
</evidence>
<dbReference type="InterPro" id="IPR036893">
    <property type="entry name" value="SBP_sf"/>
</dbReference>
<organism evidence="13 14">
    <name type="scientific">Erythranthe guttata</name>
    <name type="common">Yellow monkey flower</name>
    <name type="synonym">Mimulus guttatus</name>
    <dbReference type="NCBI Taxonomy" id="4155"/>
    <lineage>
        <taxon>Eukaryota</taxon>
        <taxon>Viridiplantae</taxon>
        <taxon>Streptophyta</taxon>
        <taxon>Embryophyta</taxon>
        <taxon>Tracheophyta</taxon>
        <taxon>Spermatophyta</taxon>
        <taxon>Magnoliopsida</taxon>
        <taxon>eudicotyledons</taxon>
        <taxon>Gunneridae</taxon>
        <taxon>Pentapetalae</taxon>
        <taxon>asterids</taxon>
        <taxon>lamiids</taxon>
        <taxon>Lamiales</taxon>
        <taxon>Phrymaceae</taxon>
        <taxon>Erythranthe</taxon>
    </lineage>
</organism>
<feature type="compositionally biased region" description="Low complexity" evidence="11">
    <location>
        <begin position="152"/>
        <end position="167"/>
    </location>
</feature>
<dbReference type="AlphaFoldDB" id="A0A022R3T1"/>
<keyword evidence="6" id="KW-0238">DNA-binding</keyword>
<dbReference type="GO" id="GO:0001216">
    <property type="term" value="F:DNA-binding transcription activator activity"/>
    <property type="evidence" value="ECO:0000318"/>
    <property type="project" value="GO_Central"/>
</dbReference>
<keyword evidence="7" id="KW-0804">Transcription</keyword>
<feature type="domain" description="SBP-type" evidence="12">
    <location>
        <begin position="181"/>
        <end position="258"/>
    </location>
</feature>
<evidence type="ECO:0000256" key="6">
    <source>
        <dbReference type="ARBA" id="ARBA00023125"/>
    </source>
</evidence>
<keyword evidence="5" id="KW-0805">Transcription regulation</keyword>
<feature type="compositionally biased region" description="Low complexity" evidence="11">
    <location>
        <begin position="68"/>
        <end position="80"/>
    </location>
</feature>
<keyword evidence="8" id="KW-0539">Nucleus</keyword>
<evidence type="ECO:0000256" key="1">
    <source>
        <dbReference type="ARBA" id="ARBA00004123"/>
    </source>
</evidence>
<proteinExistence type="predicted"/>
<dbReference type="Proteomes" id="UP000030748">
    <property type="component" value="Unassembled WGS sequence"/>
</dbReference>
<dbReference type="eggNOG" id="ENOG502QTXG">
    <property type="taxonomic scope" value="Eukaryota"/>
</dbReference>
<feature type="region of interest" description="Disordered" evidence="11">
    <location>
        <begin position="45"/>
        <end position="83"/>
    </location>
</feature>
<evidence type="ECO:0000256" key="3">
    <source>
        <dbReference type="ARBA" id="ARBA00022771"/>
    </source>
</evidence>
<evidence type="ECO:0000256" key="4">
    <source>
        <dbReference type="ARBA" id="ARBA00022833"/>
    </source>
</evidence>
<dbReference type="KEGG" id="egt:105962382"/>
<evidence type="ECO:0000256" key="2">
    <source>
        <dbReference type="ARBA" id="ARBA00022723"/>
    </source>
</evidence>
<dbReference type="InterPro" id="IPR044817">
    <property type="entry name" value="SBP-like"/>
</dbReference>
<dbReference type="Gene3D" id="4.10.1100.10">
    <property type="entry name" value="Transcription factor, SBP-box domain"/>
    <property type="match status" value="1"/>
</dbReference>